<dbReference type="EMBL" id="JACHXR010000009">
    <property type="protein sequence ID" value="MBB3232038.1"/>
    <property type="molecule type" value="Genomic_DNA"/>
</dbReference>
<dbReference type="AlphaFoldDB" id="A0A7W5EVA1"/>
<sequence>MRIKMHAIIVRKPQQFFFSIFRNIKIFHAF</sequence>
<organism evidence="1 2">
    <name type="scientific">Halomonas stenophila</name>
    <dbReference type="NCBI Taxonomy" id="795312"/>
    <lineage>
        <taxon>Bacteria</taxon>
        <taxon>Pseudomonadati</taxon>
        <taxon>Pseudomonadota</taxon>
        <taxon>Gammaproteobacteria</taxon>
        <taxon>Oceanospirillales</taxon>
        <taxon>Halomonadaceae</taxon>
        <taxon>Halomonas</taxon>
    </lineage>
</organism>
<evidence type="ECO:0000313" key="2">
    <source>
        <dbReference type="Proteomes" id="UP000518892"/>
    </source>
</evidence>
<reference evidence="1 2" key="1">
    <citation type="submission" date="2020-08" db="EMBL/GenBank/DDBJ databases">
        <title>Genomic Encyclopedia of Type Strains, Phase III (KMG-III): the genomes of soil and plant-associated and newly described type strains.</title>
        <authorList>
            <person name="Whitman W."/>
        </authorList>
    </citation>
    <scope>NUCLEOTIDE SEQUENCE [LARGE SCALE GENOMIC DNA]</scope>
    <source>
        <strain evidence="1 2">CECT 7744</strain>
    </source>
</reference>
<name>A0A7W5EVA1_9GAMM</name>
<dbReference type="Proteomes" id="UP000518892">
    <property type="component" value="Unassembled WGS sequence"/>
</dbReference>
<evidence type="ECO:0000313" key="1">
    <source>
        <dbReference type="EMBL" id="MBB3232038.1"/>
    </source>
</evidence>
<proteinExistence type="predicted"/>
<keyword evidence="2" id="KW-1185">Reference proteome</keyword>
<gene>
    <name evidence="1" type="ORF">FHR97_002906</name>
</gene>
<protein>
    <submittedName>
        <fullName evidence="1">Uncharacterized protein</fullName>
    </submittedName>
</protein>
<comment type="caution">
    <text evidence="1">The sequence shown here is derived from an EMBL/GenBank/DDBJ whole genome shotgun (WGS) entry which is preliminary data.</text>
</comment>
<accession>A0A7W5EVA1</accession>